<dbReference type="EMBL" id="CP014544">
    <property type="protein sequence ID" value="AMO69934.1"/>
    <property type="molecule type" value="Genomic_DNA"/>
</dbReference>
<proteinExistence type="predicted"/>
<accession>A0A127M9K9</accession>
<evidence type="ECO:0000313" key="1">
    <source>
        <dbReference type="EMBL" id="AMO69934.1"/>
    </source>
</evidence>
<dbReference type="RefSeq" id="WP_008252556.1">
    <property type="nucleotide sequence ID" value="NZ_CP014544.1"/>
</dbReference>
<dbReference type="STRING" id="1470434.AZF00_17220"/>
<dbReference type="KEGG" id="zal:AZF00_17220"/>
<evidence type="ECO:0000313" key="2">
    <source>
        <dbReference type="Proteomes" id="UP000074119"/>
    </source>
</evidence>
<gene>
    <name evidence="1" type="ORF">AZF00_17220</name>
</gene>
<reference evidence="1 2" key="1">
    <citation type="submission" date="2015-12" db="EMBL/GenBank/DDBJ databases">
        <authorList>
            <person name="Shamseldin A."/>
            <person name="Moawad H."/>
            <person name="Abd El-Rahim W.M."/>
            <person name="Sadowsky M.J."/>
        </authorList>
    </citation>
    <scope>NUCLEOTIDE SEQUENCE [LARGE SCALE GENOMIC DNA]</scope>
    <source>
        <strain evidence="1 2">SM2</strain>
    </source>
</reference>
<dbReference type="AlphaFoldDB" id="A0A127M9K9"/>
<sequence>MSENSEIKKSPLCRTIEKDGKSVRVDIYQDGDGSWVLEVFDQFNNSTIWEDAFESDADALFEIEATIKEEGIDCLIGPVDGGVV</sequence>
<protein>
    <submittedName>
        <fullName evidence="1">Uncharacterized protein</fullName>
    </submittedName>
</protein>
<name>A0A127M9K9_9GAMM</name>
<organism evidence="1 2">
    <name type="scientific">Zhongshania aliphaticivorans</name>
    <dbReference type="NCBI Taxonomy" id="1470434"/>
    <lineage>
        <taxon>Bacteria</taxon>
        <taxon>Pseudomonadati</taxon>
        <taxon>Pseudomonadota</taxon>
        <taxon>Gammaproteobacteria</taxon>
        <taxon>Cellvibrionales</taxon>
        <taxon>Spongiibacteraceae</taxon>
        <taxon>Zhongshania</taxon>
    </lineage>
</organism>
<dbReference type="Proteomes" id="UP000074119">
    <property type="component" value="Chromosome"/>
</dbReference>